<name>A0A7S2R931_9STRA</name>
<comment type="subcellular location">
    <subcellularLocation>
        <location evidence="2">Cytoplasm</location>
    </subcellularLocation>
    <subcellularLocation>
        <location evidence="1">Nucleus</location>
    </subcellularLocation>
</comment>
<dbReference type="GO" id="GO:0006611">
    <property type="term" value="P:protein export from nucleus"/>
    <property type="evidence" value="ECO:0007669"/>
    <property type="project" value="InterPro"/>
</dbReference>
<dbReference type="SMART" id="SM00913">
    <property type="entry name" value="IBN_N"/>
    <property type="match status" value="1"/>
</dbReference>
<dbReference type="SUPFAM" id="SSF48371">
    <property type="entry name" value="ARM repeat"/>
    <property type="match status" value="1"/>
</dbReference>
<comment type="similarity">
    <text evidence="3">Belongs to the exportin family.</text>
</comment>
<evidence type="ECO:0000256" key="7">
    <source>
        <dbReference type="ARBA" id="ARBA00023242"/>
    </source>
</evidence>
<evidence type="ECO:0000256" key="1">
    <source>
        <dbReference type="ARBA" id="ARBA00004123"/>
    </source>
</evidence>
<dbReference type="InterPro" id="IPR013598">
    <property type="entry name" value="Exportin-1/Importin-b-like"/>
</dbReference>
<dbReference type="InterPro" id="IPR011989">
    <property type="entry name" value="ARM-like"/>
</dbReference>
<dbReference type="InterPro" id="IPR016024">
    <property type="entry name" value="ARM-type_fold"/>
</dbReference>
<dbReference type="GO" id="GO:0005737">
    <property type="term" value="C:cytoplasm"/>
    <property type="evidence" value="ECO:0007669"/>
    <property type="project" value="UniProtKB-SubCell"/>
</dbReference>
<dbReference type="EMBL" id="HBHK01001591">
    <property type="protein sequence ID" value="CAD9664273.1"/>
    <property type="molecule type" value="Transcribed_RNA"/>
</dbReference>
<keyword evidence="4" id="KW-0813">Transport</keyword>
<feature type="domain" description="Importin N-terminal" evidence="8">
    <location>
        <begin position="27"/>
        <end position="91"/>
    </location>
</feature>
<sequence>MATTEELENALNRFFDPSTSNQEKHQIENGLDKLKSFPNAIEFCCKVLNESSNHYAQWFASNTLEYKVKNEWNRTGNKKQIREFLLQYSMEKNGVLQKFVGTKLAKVCVEIAMRDWPEEYPDYLVLVKKACTDMNANTTVAGLQLLLLTIEEFSTDSPSGVVISSSRKAMLRKLLRQDLGNIVSLLEMLLRRGLENKNETAEFVTISFSILLQLMNWVPLGQCFNTAIMDMVFSYMRLMQSSYSVQALSCISELLDKKFVPKDIEDFVLLVAMSCMDILRLLVEHKNEMGQCYDGFLNQYTRFVNVFLRNHIRRVEDSPQFPIDVFMDLFSQYTFSQPSVGEFLYCLETWDVFIEYIKTETEKDVPGKHTQVYIMALCNLMVKLLNQVLWSKSGDVLELLDDEETQDDEMTELDRYVNAIVNMIGEIVLLPTPDSSPGLEPLFQEIGKLLGSTLQGLMPALKSNSLQGEAISRAVCDTSTLFIVLNRVAPWVVVGGRLATLFQGSMDFVKISVEIITTSNTQRLFTYGPSFVRLHIACLRLIQGFSRWLHHVGSFSSAVRASSVINPKDAAILSADAQFSGFLSSIQQYDTMMTLVIEQALSSLNSTLSPAPEELVTTAVEVFNSVGVEVQPVNLFEYPPVKELSQNVSKVGSGLPMESRGKLYVALSNAILAPMSKVNSAQDPRWKELFPVYNHIVGTEAQQLVQKVGSFTNPNEDYTNMAQSCRPSLCILTSIANSLVNSEKTKKEFVGSFILPALSPSVYLIGVLLRPAQSDKGKRHVSATLGIARDTLDFMVALLHTFSKQAGAQACQDTVSGLVQLFSVQATTRSLVESGSGGVLLLLKLLRLLAVLMAEPTSLFRKSLPNVLALCFDEIPAAISILVDAQSPKELPESAIDLMEAHFDLLHKVLRQHWKSIFASNVAYMQRAMGLLLTSLQQGHLPPSLFRKNLSILDDLDKTHRLFHAEFFQTNEMRQAFVKCLLNTLVSKSYQILEEELLGTLYGLASVDFDQFFSVLVPEFVSGYVLQVTNTNPPPESIREYVNSSLRRDKDVPSFTRNLHSFSNDCRYYVANNCSI</sequence>
<keyword evidence="5" id="KW-0963">Cytoplasm</keyword>
<evidence type="ECO:0000259" key="8">
    <source>
        <dbReference type="SMART" id="SM00913"/>
    </source>
</evidence>
<dbReference type="Pfam" id="PF08389">
    <property type="entry name" value="Xpo1"/>
    <property type="match status" value="1"/>
</dbReference>
<keyword evidence="7" id="KW-0539">Nucleus</keyword>
<dbReference type="GO" id="GO:0005049">
    <property type="term" value="F:nuclear export signal receptor activity"/>
    <property type="evidence" value="ECO:0007669"/>
    <property type="project" value="InterPro"/>
</dbReference>
<evidence type="ECO:0000256" key="6">
    <source>
        <dbReference type="ARBA" id="ARBA00022927"/>
    </source>
</evidence>
<dbReference type="InterPro" id="IPR001494">
    <property type="entry name" value="Importin-beta_N"/>
</dbReference>
<evidence type="ECO:0000256" key="5">
    <source>
        <dbReference type="ARBA" id="ARBA00022490"/>
    </source>
</evidence>
<organism evidence="9">
    <name type="scientific">Mucochytrium quahogii</name>
    <dbReference type="NCBI Taxonomy" id="96639"/>
    <lineage>
        <taxon>Eukaryota</taxon>
        <taxon>Sar</taxon>
        <taxon>Stramenopiles</taxon>
        <taxon>Bigyra</taxon>
        <taxon>Labyrinthulomycetes</taxon>
        <taxon>Thraustochytrida</taxon>
        <taxon>Thraustochytriidae</taxon>
        <taxon>Mucochytrium</taxon>
    </lineage>
</organism>
<evidence type="ECO:0000313" key="9">
    <source>
        <dbReference type="EMBL" id="CAD9664273.1"/>
    </source>
</evidence>
<dbReference type="PANTHER" id="PTHR21452">
    <property type="entry name" value="EXPORTIN-6"/>
    <property type="match status" value="1"/>
</dbReference>
<dbReference type="GO" id="GO:0005634">
    <property type="term" value="C:nucleus"/>
    <property type="evidence" value="ECO:0007669"/>
    <property type="project" value="UniProtKB-SubCell"/>
</dbReference>
<dbReference type="InterPro" id="IPR040016">
    <property type="entry name" value="XPO6"/>
</dbReference>
<accession>A0A7S2R931</accession>
<evidence type="ECO:0000256" key="2">
    <source>
        <dbReference type="ARBA" id="ARBA00004496"/>
    </source>
</evidence>
<evidence type="ECO:0000313" key="10">
    <source>
        <dbReference type="EMBL" id="CAD9664276.1"/>
    </source>
</evidence>
<evidence type="ECO:0000256" key="3">
    <source>
        <dbReference type="ARBA" id="ARBA00009466"/>
    </source>
</evidence>
<protein>
    <recommendedName>
        <fullName evidence="8">Importin N-terminal domain-containing protein</fullName>
    </recommendedName>
</protein>
<keyword evidence="6" id="KW-0653">Protein transport</keyword>
<dbReference type="AlphaFoldDB" id="A0A7S2R931"/>
<dbReference type="GO" id="GO:0031267">
    <property type="term" value="F:small GTPase binding"/>
    <property type="evidence" value="ECO:0007669"/>
    <property type="project" value="InterPro"/>
</dbReference>
<dbReference type="EMBL" id="HBHK01001592">
    <property type="protein sequence ID" value="CAD9664276.1"/>
    <property type="molecule type" value="Transcribed_RNA"/>
</dbReference>
<proteinExistence type="inferred from homology"/>
<evidence type="ECO:0000256" key="4">
    <source>
        <dbReference type="ARBA" id="ARBA00022448"/>
    </source>
</evidence>
<dbReference type="Pfam" id="PF03810">
    <property type="entry name" value="IBN_N"/>
    <property type="match status" value="1"/>
</dbReference>
<gene>
    <name evidence="9" type="ORF">QSP1433_LOCUS962</name>
    <name evidence="10" type="ORF">QSP1433_LOCUS963</name>
</gene>
<dbReference type="PANTHER" id="PTHR21452:SF4">
    <property type="entry name" value="EXPORTIN-6"/>
    <property type="match status" value="1"/>
</dbReference>
<dbReference type="Gene3D" id="1.25.10.10">
    <property type="entry name" value="Leucine-rich Repeat Variant"/>
    <property type="match status" value="1"/>
</dbReference>
<reference evidence="9" key="1">
    <citation type="submission" date="2021-01" db="EMBL/GenBank/DDBJ databases">
        <authorList>
            <person name="Corre E."/>
            <person name="Pelletier E."/>
            <person name="Niang G."/>
            <person name="Scheremetjew M."/>
            <person name="Finn R."/>
            <person name="Kale V."/>
            <person name="Holt S."/>
            <person name="Cochrane G."/>
            <person name="Meng A."/>
            <person name="Brown T."/>
            <person name="Cohen L."/>
        </authorList>
    </citation>
    <scope>NUCLEOTIDE SEQUENCE</scope>
    <source>
        <strain evidence="9">NY070348D</strain>
    </source>
</reference>